<dbReference type="InterPro" id="IPR003680">
    <property type="entry name" value="Flavodoxin_fold"/>
</dbReference>
<evidence type="ECO:0000256" key="1">
    <source>
        <dbReference type="ARBA" id="ARBA00001974"/>
    </source>
</evidence>
<dbReference type="SUPFAM" id="SSF52218">
    <property type="entry name" value="Flavoproteins"/>
    <property type="match status" value="1"/>
</dbReference>
<proteinExistence type="inferred from homology"/>
<keyword evidence="7" id="KW-1185">Reference proteome</keyword>
<comment type="similarity">
    <text evidence="4">Belongs to the oxidoreductase MdaB family.</text>
</comment>
<reference evidence="6 7" key="1">
    <citation type="submission" date="2018-04" db="EMBL/GenBank/DDBJ databases">
        <title>Novel Campyloabacter and Helicobacter Species and Strains.</title>
        <authorList>
            <person name="Mannion A.J."/>
            <person name="Shen Z."/>
            <person name="Fox J.G."/>
        </authorList>
    </citation>
    <scope>NUCLEOTIDE SEQUENCE [LARGE SCALE GENOMIC DNA]</scope>
    <source>
        <strain evidence="6 7">ATCC 700242</strain>
    </source>
</reference>
<accession>A0A3D8IY26</accession>
<dbReference type="Gene3D" id="3.40.50.360">
    <property type="match status" value="1"/>
</dbReference>
<organism evidence="6 7">
    <name type="scientific">Helicobacter cholecystus</name>
    <dbReference type="NCBI Taxonomy" id="45498"/>
    <lineage>
        <taxon>Bacteria</taxon>
        <taxon>Pseudomonadati</taxon>
        <taxon>Campylobacterota</taxon>
        <taxon>Epsilonproteobacteria</taxon>
        <taxon>Campylobacterales</taxon>
        <taxon>Helicobacteraceae</taxon>
        <taxon>Helicobacter</taxon>
    </lineage>
</organism>
<feature type="domain" description="Flavodoxin-like fold" evidence="5">
    <location>
        <begin position="2"/>
        <end position="187"/>
    </location>
</feature>
<evidence type="ECO:0000313" key="6">
    <source>
        <dbReference type="EMBL" id="RDU70179.1"/>
    </source>
</evidence>
<comment type="caution">
    <text evidence="6">The sequence shown here is derived from an EMBL/GenBank/DDBJ whole genome shotgun (WGS) entry which is preliminary data.</text>
</comment>
<dbReference type="InterPro" id="IPR029039">
    <property type="entry name" value="Flavoprotein-like_sf"/>
</dbReference>
<dbReference type="Pfam" id="PF02525">
    <property type="entry name" value="Flavodoxin_2"/>
    <property type="match status" value="1"/>
</dbReference>
<dbReference type="OrthoDB" id="9798454at2"/>
<dbReference type="RefSeq" id="WP_104724192.1">
    <property type="nucleotide sequence ID" value="NZ_FZNE01000002.1"/>
</dbReference>
<evidence type="ECO:0000259" key="5">
    <source>
        <dbReference type="Pfam" id="PF02525"/>
    </source>
</evidence>
<name>A0A3D8IY26_9HELI</name>
<protein>
    <submittedName>
        <fullName evidence="6">Flavodoxin family protein</fullName>
    </submittedName>
</protein>
<dbReference type="InterPro" id="IPR052397">
    <property type="entry name" value="NADPH-QR_MdaB"/>
</dbReference>
<evidence type="ECO:0000313" key="7">
    <source>
        <dbReference type="Proteomes" id="UP000257067"/>
    </source>
</evidence>
<dbReference type="PANTHER" id="PTHR46305">
    <property type="match status" value="1"/>
</dbReference>
<keyword evidence="2" id="KW-0285">Flavoprotein</keyword>
<dbReference type="PANTHER" id="PTHR46305:SF3">
    <property type="entry name" value="NADPH:QUINONE OXIDOREDUCTASE MDAB"/>
    <property type="match status" value="1"/>
</dbReference>
<evidence type="ECO:0000256" key="4">
    <source>
        <dbReference type="ARBA" id="ARBA00037981"/>
    </source>
</evidence>
<sequence length="192" mass="22069">MMNIYLLNGTKEFGHSKGELNTTLHNLAKQTLSELGHQIKEVIIDQGYEIAQEVENLKWADCLIYQFPVWWMGEPWIVKKYIDEIYIADTQLFANDGRSQSDLSKKYGSGGLAQNKSYMLCSTWNAPLEAFTDKDQFFGAFGVEGIFVQLDKTHQFCGMQKLPSFMCNDVIKDPQVNQYLTNYKTHLKKIFG</sequence>
<gene>
    <name evidence="6" type="ORF">CQA62_00585</name>
</gene>
<comment type="cofactor">
    <cofactor evidence="1">
        <name>FAD</name>
        <dbReference type="ChEBI" id="CHEBI:57692"/>
    </cofactor>
</comment>
<dbReference type="EMBL" id="NXLU01000001">
    <property type="protein sequence ID" value="RDU70179.1"/>
    <property type="molecule type" value="Genomic_DNA"/>
</dbReference>
<evidence type="ECO:0000256" key="2">
    <source>
        <dbReference type="ARBA" id="ARBA00022630"/>
    </source>
</evidence>
<dbReference type="Proteomes" id="UP000257067">
    <property type="component" value="Unassembled WGS sequence"/>
</dbReference>
<dbReference type="AlphaFoldDB" id="A0A3D8IY26"/>
<evidence type="ECO:0000256" key="3">
    <source>
        <dbReference type="ARBA" id="ARBA00022827"/>
    </source>
</evidence>
<keyword evidence="3" id="KW-0274">FAD</keyword>